<organism evidence="1 2">
    <name type="scientific">Portunus trituberculatus</name>
    <name type="common">Swimming crab</name>
    <name type="synonym">Neptunus trituberculatus</name>
    <dbReference type="NCBI Taxonomy" id="210409"/>
    <lineage>
        <taxon>Eukaryota</taxon>
        <taxon>Metazoa</taxon>
        <taxon>Ecdysozoa</taxon>
        <taxon>Arthropoda</taxon>
        <taxon>Crustacea</taxon>
        <taxon>Multicrustacea</taxon>
        <taxon>Malacostraca</taxon>
        <taxon>Eumalacostraca</taxon>
        <taxon>Eucarida</taxon>
        <taxon>Decapoda</taxon>
        <taxon>Pleocyemata</taxon>
        <taxon>Brachyura</taxon>
        <taxon>Eubrachyura</taxon>
        <taxon>Portunoidea</taxon>
        <taxon>Portunidae</taxon>
        <taxon>Portuninae</taxon>
        <taxon>Portunus</taxon>
    </lineage>
</organism>
<reference evidence="1 2" key="1">
    <citation type="submission" date="2019-05" db="EMBL/GenBank/DDBJ databases">
        <title>Another draft genome of Portunus trituberculatus and its Hox gene families provides insights of decapod evolution.</title>
        <authorList>
            <person name="Jeong J.-H."/>
            <person name="Song I."/>
            <person name="Kim S."/>
            <person name="Choi T."/>
            <person name="Kim D."/>
            <person name="Ryu S."/>
            <person name="Kim W."/>
        </authorList>
    </citation>
    <scope>NUCLEOTIDE SEQUENCE [LARGE SCALE GENOMIC DNA]</scope>
    <source>
        <tissue evidence="1">Muscle</tissue>
    </source>
</reference>
<evidence type="ECO:0000313" key="2">
    <source>
        <dbReference type="Proteomes" id="UP000324222"/>
    </source>
</evidence>
<accession>A0A5B7KHK2</accession>
<sequence>MTTLPFPPLSHLNTIWCANDSISARPTRVSTWEAF</sequence>
<keyword evidence="2" id="KW-1185">Reference proteome</keyword>
<gene>
    <name evidence="1" type="ORF">E2C01_102534</name>
</gene>
<dbReference type="Proteomes" id="UP000324222">
    <property type="component" value="Unassembled WGS sequence"/>
</dbReference>
<evidence type="ECO:0000313" key="1">
    <source>
        <dbReference type="EMBL" id="MPD06710.1"/>
    </source>
</evidence>
<dbReference type="EMBL" id="VSRR010152623">
    <property type="protein sequence ID" value="MPD06710.1"/>
    <property type="molecule type" value="Genomic_DNA"/>
</dbReference>
<dbReference type="AlphaFoldDB" id="A0A5B7KHK2"/>
<name>A0A5B7KHK2_PORTR</name>
<protein>
    <submittedName>
        <fullName evidence="1">Uncharacterized protein</fullName>
    </submittedName>
</protein>
<comment type="caution">
    <text evidence="1">The sequence shown here is derived from an EMBL/GenBank/DDBJ whole genome shotgun (WGS) entry which is preliminary data.</text>
</comment>
<proteinExistence type="predicted"/>